<dbReference type="RefSeq" id="WP_284362740.1">
    <property type="nucleotide sequence ID" value="NZ_BSNI01000002.1"/>
</dbReference>
<dbReference type="InterPro" id="IPR036847">
    <property type="entry name" value="RimP_C_sf"/>
</dbReference>
<dbReference type="EMBL" id="BSNI01000002">
    <property type="protein sequence ID" value="GLQ16935.1"/>
    <property type="molecule type" value="Genomic_DNA"/>
</dbReference>
<organism evidence="7 8">
    <name type="scientific">Maritalea porphyrae</name>
    <dbReference type="NCBI Taxonomy" id="880732"/>
    <lineage>
        <taxon>Bacteria</taxon>
        <taxon>Pseudomonadati</taxon>
        <taxon>Pseudomonadota</taxon>
        <taxon>Alphaproteobacteria</taxon>
        <taxon>Hyphomicrobiales</taxon>
        <taxon>Devosiaceae</taxon>
        <taxon>Maritalea</taxon>
    </lineage>
</organism>
<keyword evidence="8" id="KW-1185">Reference proteome</keyword>
<feature type="compositionally biased region" description="Acidic residues" evidence="4">
    <location>
        <begin position="190"/>
        <end position="209"/>
    </location>
</feature>
<dbReference type="Pfam" id="PF02576">
    <property type="entry name" value="RimP_N"/>
    <property type="match status" value="1"/>
</dbReference>
<dbReference type="SUPFAM" id="SSF74942">
    <property type="entry name" value="YhbC-like, C-terminal domain"/>
    <property type="match status" value="1"/>
</dbReference>
<dbReference type="NCBIfam" id="NF000932">
    <property type="entry name" value="PRK00092.2-5"/>
    <property type="match status" value="1"/>
</dbReference>
<dbReference type="Gene3D" id="3.30.300.70">
    <property type="entry name" value="RimP-like superfamily, N-terminal"/>
    <property type="match status" value="1"/>
</dbReference>
<feature type="domain" description="Ribosome maturation factor RimP N-terminal" evidence="5">
    <location>
        <begin position="25"/>
        <end position="97"/>
    </location>
</feature>
<feature type="region of interest" description="Disordered" evidence="4">
    <location>
        <begin position="177"/>
        <end position="209"/>
    </location>
</feature>
<dbReference type="PANTHER" id="PTHR33867:SF1">
    <property type="entry name" value="RIBOSOME MATURATION FACTOR RIMP"/>
    <property type="match status" value="1"/>
</dbReference>
<gene>
    <name evidence="3" type="primary">rimP</name>
    <name evidence="7" type="ORF">GCM10007879_11840</name>
</gene>
<protein>
    <recommendedName>
        <fullName evidence="3">Ribosome maturation factor RimP</fullName>
    </recommendedName>
</protein>
<comment type="subcellular location">
    <subcellularLocation>
        <location evidence="3">Cytoplasm</location>
    </subcellularLocation>
</comment>
<dbReference type="PANTHER" id="PTHR33867">
    <property type="entry name" value="RIBOSOME MATURATION FACTOR RIMP"/>
    <property type="match status" value="1"/>
</dbReference>
<evidence type="ECO:0000256" key="3">
    <source>
        <dbReference type="HAMAP-Rule" id="MF_01077"/>
    </source>
</evidence>
<dbReference type="InterPro" id="IPR003728">
    <property type="entry name" value="Ribosome_maturation_RimP"/>
</dbReference>
<feature type="domain" description="Ribosome maturation factor RimP C-terminal" evidence="6">
    <location>
        <begin position="100"/>
        <end position="170"/>
    </location>
</feature>
<dbReference type="Proteomes" id="UP001161405">
    <property type="component" value="Unassembled WGS sequence"/>
</dbReference>
<keyword evidence="2 3" id="KW-0690">Ribosome biogenesis</keyword>
<proteinExistence type="inferred from homology"/>
<dbReference type="HAMAP" id="MF_01077">
    <property type="entry name" value="RimP"/>
    <property type="match status" value="1"/>
</dbReference>
<sequence>MQVELDLKEQRYCRESGQEQRVSAILEPVAEDMGYRLVRVRVTQDNGCTLQIMAENAQGDFNITDCEKFSNEISPILDVEDPISREYHLEVSSPGIDRPLVRLSDFEQWIGHDAKIEIQNMVNGRRRYRGIIEGVEGRQILVRLPDVPEGGEDLHKIDIENLAEAKLVMTDELLDEARARQEAANPLSDPEIETEIDQTDAAGENDGDA</sequence>
<evidence type="ECO:0000259" key="6">
    <source>
        <dbReference type="Pfam" id="PF17384"/>
    </source>
</evidence>
<evidence type="ECO:0000259" key="5">
    <source>
        <dbReference type="Pfam" id="PF02576"/>
    </source>
</evidence>
<dbReference type="Pfam" id="PF17384">
    <property type="entry name" value="DUF150_C"/>
    <property type="match status" value="1"/>
</dbReference>
<evidence type="ECO:0000256" key="4">
    <source>
        <dbReference type="SAM" id="MobiDB-lite"/>
    </source>
</evidence>
<evidence type="ECO:0000313" key="8">
    <source>
        <dbReference type="Proteomes" id="UP001161405"/>
    </source>
</evidence>
<reference evidence="7" key="1">
    <citation type="journal article" date="2014" name="Int. J. Syst. Evol. Microbiol.">
        <title>Complete genome of a new Firmicutes species belonging to the dominant human colonic microbiota ('Ruminococcus bicirculans') reveals two chromosomes and a selective capacity to utilize plant glucans.</title>
        <authorList>
            <consortium name="NISC Comparative Sequencing Program"/>
            <person name="Wegmann U."/>
            <person name="Louis P."/>
            <person name="Goesmann A."/>
            <person name="Henrissat B."/>
            <person name="Duncan S.H."/>
            <person name="Flint H.J."/>
        </authorList>
    </citation>
    <scope>NUCLEOTIDE SEQUENCE</scope>
    <source>
        <strain evidence="7">NBRC 107169</strain>
    </source>
</reference>
<name>A0ABQ5UNS0_9HYPH</name>
<dbReference type="CDD" id="cd01734">
    <property type="entry name" value="YlxS_C"/>
    <property type="match status" value="1"/>
</dbReference>
<dbReference type="InterPro" id="IPR028998">
    <property type="entry name" value="RimP_C"/>
</dbReference>
<keyword evidence="1 3" id="KW-0963">Cytoplasm</keyword>
<reference evidence="7" key="2">
    <citation type="submission" date="2023-01" db="EMBL/GenBank/DDBJ databases">
        <title>Draft genome sequence of Maritalea porphyrae strain NBRC 107169.</title>
        <authorList>
            <person name="Sun Q."/>
            <person name="Mori K."/>
        </authorList>
    </citation>
    <scope>NUCLEOTIDE SEQUENCE</scope>
    <source>
        <strain evidence="7">NBRC 107169</strain>
    </source>
</reference>
<accession>A0ABQ5UNS0</accession>
<evidence type="ECO:0000256" key="1">
    <source>
        <dbReference type="ARBA" id="ARBA00022490"/>
    </source>
</evidence>
<dbReference type="InterPro" id="IPR028989">
    <property type="entry name" value="RimP_N"/>
</dbReference>
<comment type="caution">
    <text evidence="7">The sequence shown here is derived from an EMBL/GenBank/DDBJ whole genome shotgun (WGS) entry which is preliminary data.</text>
</comment>
<comment type="function">
    <text evidence="3">Required for maturation of 30S ribosomal subunits.</text>
</comment>
<comment type="similarity">
    <text evidence="3">Belongs to the RimP family.</text>
</comment>
<dbReference type="SUPFAM" id="SSF75420">
    <property type="entry name" value="YhbC-like, N-terminal domain"/>
    <property type="match status" value="1"/>
</dbReference>
<evidence type="ECO:0000256" key="2">
    <source>
        <dbReference type="ARBA" id="ARBA00022517"/>
    </source>
</evidence>
<dbReference type="InterPro" id="IPR035956">
    <property type="entry name" value="RimP_N_sf"/>
</dbReference>
<evidence type="ECO:0000313" key="7">
    <source>
        <dbReference type="EMBL" id="GLQ16935.1"/>
    </source>
</evidence>